<protein>
    <recommendedName>
        <fullName evidence="1">DUF5611 domain-containing protein</fullName>
    </recommendedName>
</protein>
<dbReference type="RefSeq" id="WP_020448337.1">
    <property type="nucleotide sequence ID" value="NZ_CAYAXV010000002.1"/>
</dbReference>
<reference evidence="2" key="1">
    <citation type="submission" date="2016-03" db="EMBL/GenBank/DDBJ databases">
        <authorList>
            <person name="Borrel G."/>
            <person name="Mccann A."/>
            <person name="O'Toole P.W."/>
        </authorList>
    </citation>
    <scope>NUCLEOTIDE SEQUENCE</scope>
    <source>
        <strain evidence="2">183</strain>
    </source>
</reference>
<dbReference type="Gene3D" id="3.30.310.190">
    <property type="match status" value="1"/>
</dbReference>
<comment type="caution">
    <text evidence="2">The sequence shown here is derived from an EMBL/GenBank/DDBJ whole genome shotgun (WGS) entry which is preliminary data.</text>
</comment>
<evidence type="ECO:0000259" key="1">
    <source>
        <dbReference type="Pfam" id="PF18446"/>
    </source>
</evidence>
<accession>A0A8J8PEG9</accession>
<evidence type="ECO:0000313" key="3">
    <source>
        <dbReference type="Proteomes" id="UP000752814"/>
    </source>
</evidence>
<dbReference type="GeneID" id="41322860"/>
<organism evidence="2 3">
    <name type="scientific">Candidatus Methanomassiliicoccus intestinalis</name>
    <dbReference type="NCBI Taxonomy" id="1406512"/>
    <lineage>
        <taxon>Archaea</taxon>
        <taxon>Methanobacteriati</taxon>
        <taxon>Thermoplasmatota</taxon>
        <taxon>Thermoplasmata</taxon>
        <taxon>Methanomassiliicoccales</taxon>
        <taxon>Methanomassiliicoccaceae</taxon>
        <taxon>Methanomassiliicoccus</taxon>
    </lineage>
</organism>
<dbReference type="AlphaFoldDB" id="A0A8J8PEG9"/>
<dbReference type="InterPro" id="IPR040713">
    <property type="entry name" value="DUF5611"/>
</dbReference>
<dbReference type="EMBL" id="LVVT01000024">
    <property type="protein sequence ID" value="TQS81145.1"/>
    <property type="molecule type" value="Genomic_DNA"/>
</dbReference>
<gene>
    <name evidence="2" type="ORF">A3207_04520</name>
</gene>
<dbReference type="OMA" id="NIMQEYQ"/>
<name>A0A8J8PEG9_9ARCH</name>
<dbReference type="Proteomes" id="UP000752814">
    <property type="component" value="Unassembled WGS sequence"/>
</dbReference>
<dbReference type="Pfam" id="PF18446">
    <property type="entry name" value="DUF5611"/>
    <property type="match status" value="1"/>
</dbReference>
<proteinExistence type="predicted"/>
<evidence type="ECO:0000313" key="2">
    <source>
        <dbReference type="EMBL" id="TQS81145.1"/>
    </source>
</evidence>
<feature type="domain" description="DUF5611" evidence="1">
    <location>
        <begin position="2"/>
        <end position="99"/>
    </location>
</feature>
<sequence length="106" mass="11942">MKFDIKRGHGALLEGDGLKNLMVEMFGDVKEENGAYVTSFGATTKFEVKFISKSELEVSTESDKNASEEAMIESNRKYNDFMLKATGFSSKERSKRMQKKAKEGKL</sequence>